<feature type="domain" description="PiggyBac transposable element-derived protein 4 C-terminal zinc-finger" evidence="2">
    <location>
        <begin position="546"/>
        <end position="587"/>
    </location>
</feature>
<evidence type="ECO:0000313" key="5">
    <source>
        <dbReference type="Proteomes" id="UP001162156"/>
    </source>
</evidence>
<evidence type="ECO:0008006" key="6">
    <source>
        <dbReference type="Google" id="ProtNLM"/>
    </source>
</evidence>
<keyword evidence="5" id="KW-1185">Reference proteome</keyword>
<feature type="compositionally biased region" description="Acidic residues" evidence="1">
    <location>
        <begin position="17"/>
        <end position="26"/>
    </location>
</feature>
<dbReference type="Proteomes" id="UP001162156">
    <property type="component" value="Unassembled WGS sequence"/>
</dbReference>
<dbReference type="AlphaFoldDB" id="A0AAV8X2C3"/>
<dbReference type="PANTHER" id="PTHR46599">
    <property type="entry name" value="PIGGYBAC TRANSPOSABLE ELEMENT-DERIVED PROTEIN 4"/>
    <property type="match status" value="1"/>
</dbReference>
<accession>A0AAV8X2C3</accession>
<comment type="caution">
    <text evidence="4">The sequence shown here is derived from an EMBL/GenBank/DDBJ whole genome shotgun (WGS) entry which is preliminary data.</text>
</comment>
<dbReference type="EMBL" id="JANEYF010003969">
    <property type="protein sequence ID" value="KAJ8932803.1"/>
    <property type="molecule type" value="Genomic_DNA"/>
</dbReference>
<gene>
    <name evidence="4" type="ORF">NQ314_014507</name>
</gene>
<organism evidence="4 5">
    <name type="scientific">Rhamnusium bicolor</name>
    <dbReference type="NCBI Taxonomy" id="1586634"/>
    <lineage>
        <taxon>Eukaryota</taxon>
        <taxon>Metazoa</taxon>
        <taxon>Ecdysozoa</taxon>
        <taxon>Arthropoda</taxon>
        <taxon>Hexapoda</taxon>
        <taxon>Insecta</taxon>
        <taxon>Pterygota</taxon>
        <taxon>Neoptera</taxon>
        <taxon>Endopterygota</taxon>
        <taxon>Coleoptera</taxon>
        <taxon>Polyphaga</taxon>
        <taxon>Cucujiformia</taxon>
        <taxon>Chrysomeloidea</taxon>
        <taxon>Cerambycidae</taxon>
        <taxon>Lepturinae</taxon>
        <taxon>Rhagiini</taxon>
        <taxon>Rhamnusium</taxon>
    </lineage>
</organism>
<dbReference type="Pfam" id="PF13843">
    <property type="entry name" value="DDE_Tnp_1_7"/>
    <property type="match status" value="1"/>
</dbReference>
<evidence type="ECO:0000259" key="2">
    <source>
        <dbReference type="Pfam" id="PF13842"/>
    </source>
</evidence>
<dbReference type="InterPro" id="IPR032718">
    <property type="entry name" value="PGBD4_Znf_C"/>
</dbReference>
<dbReference type="PANTHER" id="PTHR46599:SF3">
    <property type="entry name" value="PIGGYBAC TRANSPOSABLE ELEMENT-DERIVED PROTEIN 4"/>
    <property type="match status" value="1"/>
</dbReference>
<feature type="region of interest" description="Disordered" evidence="1">
    <location>
        <begin position="1"/>
        <end position="89"/>
    </location>
</feature>
<protein>
    <recommendedName>
        <fullName evidence="6">Transposase</fullName>
    </recommendedName>
</protein>
<name>A0AAV8X2C3_9CUCU</name>
<feature type="domain" description="PiggyBac transposable element-derived protein" evidence="3">
    <location>
        <begin position="109"/>
        <end position="465"/>
    </location>
</feature>
<dbReference type="Pfam" id="PF13842">
    <property type="entry name" value="zf-Tnp_2"/>
    <property type="match status" value="1"/>
</dbReference>
<proteinExistence type="predicted"/>
<feature type="compositionally biased region" description="Acidic residues" evidence="1">
    <location>
        <begin position="71"/>
        <end position="87"/>
    </location>
</feature>
<feature type="compositionally biased region" description="Polar residues" evidence="1">
    <location>
        <begin position="56"/>
        <end position="68"/>
    </location>
</feature>
<feature type="compositionally biased region" description="Acidic residues" evidence="1">
    <location>
        <begin position="40"/>
        <end position="52"/>
    </location>
</feature>
<dbReference type="InterPro" id="IPR029526">
    <property type="entry name" value="PGBD"/>
</dbReference>
<sequence>MNPSEEQRLQQLMDEVTTPEDSESESEPFSSNDDIRDPTYVDENESGSDNTDDSVSHGSNDINETSVDGDTGCDELSDDEWQDDSAEIPDFGFDDARSGIQVQFENIPSAVQCFEKLWDNEIMDMILTSMNTYAAGLHNTGRPHRKNSRYSSIKPIIMTELKNFLALCILQGQIKFPSIRKMFSMDPLYYFPVFHYTMSGRRFEQLLRCFSCSYGQAVDPRDKLNKISPLLNRLLLNFRLTYYPSENLSLDESLLLFRGRLSFRQYIKGKRARYGIKFYSLCTTDGYVLNLQIYSGKSKEAKGMSKLEALVTSLMEPYLDRGYHIFMDNFYNSVGLSKKLLKRKTHTTGTLRSDRRNNTKAVTTLKLKKGEHKWQRCGKVYVSKWKDRRDVLCITTKYHPKLIPVKNRFGQEKIKPEEISKYNDSMSGVDRNDQMVSYYSSPRKSIRWYKKIMFHLLDIAVWNSFYIKRKFNTKLTLLQFREELVKDFLGIPNNLNDGRKLVKSGALHGGKRSRIELDNLDVNNGENHEQNMHFLDKIPNPKVPNKTHHMRCKQCAKNGRRKETKYLCKTCPNKPALCIESCFEEYHKKIKMSDIEEFSNSSYESTASPDDEEYLNILEERTIPKNEHYLEHTVTVYSDTVPQYNDGEFNQHF</sequence>
<evidence type="ECO:0000313" key="4">
    <source>
        <dbReference type="EMBL" id="KAJ8932803.1"/>
    </source>
</evidence>
<reference evidence="4" key="1">
    <citation type="journal article" date="2023" name="Insect Mol. Biol.">
        <title>Genome sequencing provides insights into the evolution of gene families encoding plant cell wall-degrading enzymes in longhorned beetles.</title>
        <authorList>
            <person name="Shin N.R."/>
            <person name="Okamura Y."/>
            <person name="Kirsch R."/>
            <person name="Pauchet Y."/>
        </authorList>
    </citation>
    <scope>NUCLEOTIDE SEQUENCE</scope>
    <source>
        <strain evidence="4">RBIC_L_NR</strain>
    </source>
</reference>
<evidence type="ECO:0000259" key="3">
    <source>
        <dbReference type="Pfam" id="PF13843"/>
    </source>
</evidence>
<evidence type="ECO:0000256" key="1">
    <source>
        <dbReference type="SAM" id="MobiDB-lite"/>
    </source>
</evidence>